<evidence type="ECO:0000256" key="2">
    <source>
        <dbReference type="ARBA" id="ARBA00022980"/>
    </source>
</evidence>
<gene>
    <name evidence="5" type="ORF">EJ06DRAFT_527050</name>
</gene>
<dbReference type="Proteomes" id="UP000799640">
    <property type="component" value="Unassembled WGS sequence"/>
</dbReference>
<keyword evidence="2" id="KW-0689">Ribosomal protein</keyword>
<keyword evidence="3" id="KW-0687">Ribonucleoprotein</keyword>
<dbReference type="OrthoDB" id="2501249at2759"/>
<dbReference type="AlphaFoldDB" id="A0A6G1I5T5"/>
<organism evidence="5 6">
    <name type="scientific">Trichodelitschia bisporula</name>
    <dbReference type="NCBI Taxonomy" id="703511"/>
    <lineage>
        <taxon>Eukaryota</taxon>
        <taxon>Fungi</taxon>
        <taxon>Dikarya</taxon>
        <taxon>Ascomycota</taxon>
        <taxon>Pezizomycotina</taxon>
        <taxon>Dothideomycetes</taxon>
        <taxon>Dothideomycetes incertae sedis</taxon>
        <taxon>Phaeotrichales</taxon>
        <taxon>Phaeotrichaceae</taxon>
        <taxon>Trichodelitschia</taxon>
    </lineage>
</organism>
<sequence>MELIRAGEALLRSASSLSAAAAPFQNRSTFSASRRLYRPTLCRVARQFSASASTLQESQSGSDSSPRTLDVAGNITSKPAAPEKPQSSALSDYDRMVFDRALEFGNDPLSARHTHHFKNPGAAVDNVRARERSSADEVQRHFSAWGQGRTGINRTHDKTGGKADVGSLKFPKVELMAKKKAAPDEVPARLSVRTGRMLEVDPTKPTDLGAKLKTLSRVVTANRVKATLNAQKTYERLGLKKKRLRMMRWRRRFKAQFVKTVDRVMELKEKGW</sequence>
<dbReference type="InterPro" id="IPR052837">
    <property type="entry name" value="Mitoribosomal_bS21"/>
</dbReference>
<dbReference type="Pfam" id="PF01165">
    <property type="entry name" value="Ribosomal_S21"/>
    <property type="match status" value="1"/>
</dbReference>
<dbReference type="PANTHER" id="PTHR41237">
    <property type="entry name" value="37S RIBOSOMAL PROTEIN MRP21, MITOCHONDRIAL"/>
    <property type="match status" value="1"/>
</dbReference>
<dbReference type="GO" id="GO:0005763">
    <property type="term" value="C:mitochondrial small ribosomal subunit"/>
    <property type="evidence" value="ECO:0007669"/>
    <property type="project" value="TreeGrafter"/>
</dbReference>
<dbReference type="GO" id="GO:0003735">
    <property type="term" value="F:structural constituent of ribosome"/>
    <property type="evidence" value="ECO:0007669"/>
    <property type="project" value="InterPro"/>
</dbReference>
<dbReference type="GO" id="GO:0070124">
    <property type="term" value="P:mitochondrial translational initiation"/>
    <property type="evidence" value="ECO:0007669"/>
    <property type="project" value="TreeGrafter"/>
</dbReference>
<feature type="compositionally biased region" description="Polar residues" evidence="4">
    <location>
        <begin position="52"/>
        <end position="67"/>
    </location>
</feature>
<reference evidence="5" key="1">
    <citation type="journal article" date="2020" name="Stud. Mycol.">
        <title>101 Dothideomycetes genomes: a test case for predicting lifestyles and emergence of pathogens.</title>
        <authorList>
            <person name="Haridas S."/>
            <person name="Albert R."/>
            <person name="Binder M."/>
            <person name="Bloem J."/>
            <person name="Labutti K."/>
            <person name="Salamov A."/>
            <person name="Andreopoulos B."/>
            <person name="Baker S."/>
            <person name="Barry K."/>
            <person name="Bills G."/>
            <person name="Bluhm B."/>
            <person name="Cannon C."/>
            <person name="Castanera R."/>
            <person name="Culley D."/>
            <person name="Daum C."/>
            <person name="Ezra D."/>
            <person name="Gonzalez J."/>
            <person name="Henrissat B."/>
            <person name="Kuo A."/>
            <person name="Liang C."/>
            <person name="Lipzen A."/>
            <person name="Lutzoni F."/>
            <person name="Magnuson J."/>
            <person name="Mondo S."/>
            <person name="Nolan M."/>
            <person name="Ohm R."/>
            <person name="Pangilinan J."/>
            <person name="Park H.-J."/>
            <person name="Ramirez L."/>
            <person name="Alfaro M."/>
            <person name="Sun H."/>
            <person name="Tritt A."/>
            <person name="Yoshinaga Y."/>
            <person name="Zwiers L.-H."/>
            <person name="Turgeon B."/>
            <person name="Goodwin S."/>
            <person name="Spatafora J."/>
            <person name="Crous P."/>
            <person name="Grigoriev I."/>
        </authorList>
    </citation>
    <scope>NUCLEOTIDE SEQUENCE</scope>
    <source>
        <strain evidence="5">CBS 262.69</strain>
    </source>
</reference>
<evidence type="ECO:0000313" key="5">
    <source>
        <dbReference type="EMBL" id="KAF2403429.1"/>
    </source>
</evidence>
<dbReference type="InterPro" id="IPR001911">
    <property type="entry name" value="Ribosomal_bS21"/>
</dbReference>
<keyword evidence="6" id="KW-1185">Reference proteome</keyword>
<protein>
    <recommendedName>
        <fullName evidence="7">Ribosomal protein S21</fullName>
    </recommendedName>
</protein>
<accession>A0A6G1I5T5</accession>
<proteinExistence type="inferred from homology"/>
<evidence type="ECO:0008006" key="7">
    <source>
        <dbReference type="Google" id="ProtNLM"/>
    </source>
</evidence>
<feature type="region of interest" description="Disordered" evidence="4">
    <location>
        <begin position="52"/>
        <end position="90"/>
    </location>
</feature>
<evidence type="ECO:0000313" key="6">
    <source>
        <dbReference type="Proteomes" id="UP000799640"/>
    </source>
</evidence>
<evidence type="ECO:0000256" key="4">
    <source>
        <dbReference type="SAM" id="MobiDB-lite"/>
    </source>
</evidence>
<dbReference type="EMBL" id="ML996689">
    <property type="protein sequence ID" value="KAF2403429.1"/>
    <property type="molecule type" value="Genomic_DNA"/>
</dbReference>
<evidence type="ECO:0000256" key="1">
    <source>
        <dbReference type="ARBA" id="ARBA00006640"/>
    </source>
</evidence>
<name>A0A6G1I5T5_9PEZI</name>
<comment type="similarity">
    <text evidence="1">Belongs to the bacterial ribosomal protein bS21 family.</text>
</comment>
<evidence type="ECO:0000256" key="3">
    <source>
        <dbReference type="ARBA" id="ARBA00023274"/>
    </source>
</evidence>
<dbReference type="PANTHER" id="PTHR41237:SF1">
    <property type="entry name" value="SMALL RIBOSOMAL SUBUNIT PROTEIN BS21M"/>
    <property type="match status" value="1"/>
</dbReference>